<keyword evidence="7" id="KW-0479">Metal-binding</keyword>
<comment type="catalytic activity">
    <reaction evidence="1">
        <text>Hydrolyzes the link between N-acetylmuramoyl residues and L-amino acid residues in certain cell-wall glycopeptides.</text>
        <dbReference type="EC" id="3.5.1.28"/>
    </reaction>
</comment>
<proteinExistence type="inferred from homology"/>
<evidence type="ECO:0000256" key="12">
    <source>
        <dbReference type="ARBA" id="ARBA00042615"/>
    </source>
</evidence>
<dbReference type="InterPro" id="IPR036505">
    <property type="entry name" value="Amidase/PGRP_sf"/>
</dbReference>
<evidence type="ECO:0000256" key="5">
    <source>
        <dbReference type="ARBA" id="ARBA00011901"/>
    </source>
</evidence>
<evidence type="ECO:0000256" key="6">
    <source>
        <dbReference type="ARBA" id="ARBA00022490"/>
    </source>
</evidence>
<dbReference type="EC" id="3.5.1.28" evidence="5"/>
<evidence type="ECO:0000256" key="4">
    <source>
        <dbReference type="ARBA" id="ARBA00007553"/>
    </source>
</evidence>
<evidence type="ECO:0000256" key="10">
    <source>
        <dbReference type="ARBA" id="ARBA00023316"/>
    </source>
</evidence>
<evidence type="ECO:0000259" key="13">
    <source>
        <dbReference type="SMART" id="SM00644"/>
    </source>
</evidence>
<evidence type="ECO:0000256" key="1">
    <source>
        <dbReference type="ARBA" id="ARBA00001561"/>
    </source>
</evidence>
<dbReference type="InterPro" id="IPR051206">
    <property type="entry name" value="NAMLAA_amidase_2"/>
</dbReference>
<name>A0ABP3TAX3_9GAMM</name>
<reference evidence="15" key="1">
    <citation type="journal article" date="2019" name="Int. J. Syst. Evol. Microbiol.">
        <title>The Global Catalogue of Microorganisms (GCM) 10K type strain sequencing project: providing services to taxonomists for standard genome sequencing and annotation.</title>
        <authorList>
            <consortium name="The Broad Institute Genomics Platform"/>
            <consortium name="The Broad Institute Genome Sequencing Center for Infectious Disease"/>
            <person name="Wu L."/>
            <person name="Ma J."/>
        </authorList>
    </citation>
    <scope>NUCLEOTIDE SEQUENCE [LARGE SCALE GENOMIC DNA]</scope>
    <source>
        <strain evidence="15">JCM 15134</strain>
    </source>
</reference>
<evidence type="ECO:0000256" key="11">
    <source>
        <dbReference type="ARBA" id="ARBA00039257"/>
    </source>
</evidence>
<keyword evidence="10" id="KW-0961">Cell wall biogenesis/degradation</keyword>
<dbReference type="NCBIfam" id="NF008758">
    <property type="entry name" value="PRK11789.1"/>
    <property type="match status" value="1"/>
</dbReference>
<keyword evidence="15" id="KW-1185">Reference proteome</keyword>
<comment type="similarity">
    <text evidence="4">Belongs to the N-acetylmuramoyl-L-alanine amidase 2 family.</text>
</comment>
<keyword evidence="9" id="KW-0862">Zinc</keyword>
<comment type="caution">
    <text evidence="14">The sequence shown here is derived from an EMBL/GenBank/DDBJ whole genome shotgun (WGS) entry which is preliminary data.</text>
</comment>
<comment type="subcellular location">
    <subcellularLocation>
        <location evidence="3">Cytoplasm</location>
    </subcellularLocation>
</comment>
<evidence type="ECO:0000313" key="14">
    <source>
        <dbReference type="EMBL" id="GAA0680814.1"/>
    </source>
</evidence>
<sequence>MDQTRLTIIDHCIEGTRRLASPNCNERPEGEISLLVIHNISLPPGQFGGGHIAELFTNRLDPNGHPFFKEIEGLEVSAHLLIERDGQMTQFVPFDRRAWHAGKSCFQGREACNDFSIGIELEGTDEVPYTDAQYQALVAVTQALLQAYPGLTRDRITGHSDIAPGRKTDPGPAFDWARFIDALG</sequence>
<dbReference type="SUPFAM" id="SSF55846">
    <property type="entry name" value="N-acetylmuramoyl-L-alanine amidase-like"/>
    <property type="match status" value="1"/>
</dbReference>
<dbReference type="InterPro" id="IPR002502">
    <property type="entry name" value="Amidase_domain"/>
</dbReference>
<keyword evidence="8" id="KW-0378">Hydrolase</keyword>
<evidence type="ECO:0000256" key="9">
    <source>
        <dbReference type="ARBA" id="ARBA00022833"/>
    </source>
</evidence>
<gene>
    <name evidence="14" type="primary">ampD</name>
    <name evidence="14" type="ORF">GCM10009104_01580</name>
</gene>
<dbReference type="EMBL" id="BAAAET010000001">
    <property type="protein sequence ID" value="GAA0680814.1"/>
    <property type="molecule type" value="Genomic_DNA"/>
</dbReference>
<dbReference type="SMART" id="SM00644">
    <property type="entry name" value="Ami_2"/>
    <property type="match status" value="1"/>
</dbReference>
<organism evidence="14 15">
    <name type="scientific">Marinobacterium maritimum</name>
    <dbReference type="NCBI Taxonomy" id="500162"/>
    <lineage>
        <taxon>Bacteria</taxon>
        <taxon>Pseudomonadati</taxon>
        <taxon>Pseudomonadota</taxon>
        <taxon>Gammaproteobacteria</taxon>
        <taxon>Oceanospirillales</taxon>
        <taxon>Oceanospirillaceae</taxon>
        <taxon>Marinobacterium</taxon>
    </lineage>
</organism>
<evidence type="ECO:0000256" key="8">
    <source>
        <dbReference type="ARBA" id="ARBA00022801"/>
    </source>
</evidence>
<dbReference type="Pfam" id="PF01510">
    <property type="entry name" value="Amidase_2"/>
    <property type="match status" value="1"/>
</dbReference>
<evidence type="ECO:0000256" key="3">
    <source>
        <dbReference type="ARBA" id="ARBA00004496"/>
    </source>
</evidence>
<dbReference type="CDD" id="cd06583">
    <property type="entry name" value="PGRP"/>
    <property type="match status" value="1"/>
</dbReference>
<dbReference type="RefSeq" id="WP_343800802.1">
    <property type="nucleotide sequence ID" value="NZ_BAAAET010000001.1"/>
</dbReference>
<evidence type="ECO:0000256" key="7">
    <source>
        <dbReference type="ARBA" id="ARBA00022723"/>
    </source>
</evidence>
<protein>
    <recommendedName>
        <fullName evidence="11">1,6-anhydro-N-acetylmuramyl-L-alanine amidase AmpD</fullName>
        <ecNumber evidence="5">3.5.1.28</ecNumber>
    </recommendedName>
    <alternativeName>
        <fullName evidence="12">N-acetylmuramoyl-L-alanine amidase</fullName>
    </alternativeName>
</protein>
<dbReference type="PANTHER" id="PTHR30417">
    <property type="entry name" value="N-ACETYLMURAMOYL-L-ALANINE AMIDASE AMID"/>
    <property type="match status" value="1"/>
</dbReference>
<dbReference type="Gene3D" id="3.40.80.10">
    <property type="entry name" value="Peptidoglycan recognition protein-like"/>
    <property type="match status" value="1"/>
</dbReference>
<accession>A0ABP3TAX3</accession>
<comment type="cofactor">
    <cofactor evidence="2">
        <name>Zn(2+)</name>
        <dbReference type="ChEBI" id="CHEBI:29105"/>
    </cofactor>
</comment>
<feature type="domain" description="N-acetylmuramoyl-L-alanine amidase" evidence="13">
    <location>
        <begin position="21"/>
        <end position="171"/>
    </location>
</feature>
<evidence type="ECO:0000256" key="2">
    <source>
        <dbReference type="ARBA" id="ARBA00001947"/>
    </source>
</evidence>
<evidence type="ECO:0000313" key="15">
    <source>
        <dbReference type="Proteomes" id="UP001499915"/>
    </source>
</evidence>
<dbReference type="Proteomes" id="UP001499915">
    <property type="component" value="Unassembled WGS sequence"/>
</dbReference>
<keyword evidence="6" id="KW-0963">Cytoplasm</keyword>
<dbReference type="PANTHER" id="PTHR30417:SF4">
    <property type="entry name" value="1,6-ANHYDRO-N-ACETYLMURAMYL-L-ALANINE AMIDASE AMPD"/>
    <property type="match status" value="1"/>
</dbReference>